<feature type="coiled-coil region" evidence="1">
    <location>
        <begin position="3704"/>
        <end position="3738"/>
    </location>
</feature>
<feature type="compositionally biased region" description="Low complexity" evidence="2">
    <location>
        <begin position="1772"/>
        <end position="1788"/>
    </location>
</feature>
<dbReference type="InterPro" id="IPR000477">
    <property type="entry name" value="RT_dom"/>
</dbReference>
<evidence type="ECO:0000256" key="2">
    <source>
        <dbReference type="SAM" id="MobiDB-lite"/>
    </source>
</evidence>
<dbReference type="InterPro" id="IPR005135">
    <property type="entry name" value="Endo/exonuclease/phosphatase"/>
</dbReference>
<evidence type="ECO:0000313" key="6">
    <source>
        <dbReference type="Proteomes" id="UP000604046"/>
    </source>
</evidence>
<sequence length="4186" mass="461486">MPRSRSYTVCQFCNDSWIYNHKIKHRPFCRCGQPWPLQESQYTQDSDLGSYQWSQKRAVFVKPTKPAKTQPSKGFKGVQVLGEHWGSLPEAVQQVLKKNGLAPPEPAEDEDPLLKLLMQHKEALPAEIKLELDKRDPEPFEVALATQDAFKTAVGKLRELGHRKLLLQQRIDNAKTAFTALLSQMQNLQAEIKDAEQKVEKVGGDYHEKVLKTEDGTDPMDVEAVLGQLGVQLTQEQQATWKAIQAEHASKRRKAEALDSPPGLGVGELLGADAAPRPFGPPQRPAPADWCTVLISQGQMLFDKWAKHFTAEQFSVPLQFAGDVLTWCEEVCTFLAQDECASELLRVPAGPIFVAGHLVGGTIGSALASPLKTSGPKYFSRAVFDDADHVVSSLDTLEVQEWKALLHILEAAPVMDMPAKEADLLQWIEDFGEQYETGSLAEWTLNRICQLLEQSKDDTLGVIEAVDAVLAGFCKKGSDSQRLLIGQANITTYRSEIRTWLVDRDESFWLLQETHVTESDTRALVNKFQSVGKQAWAGPAAPTQGGSSGGLLTLAPSHRNAATGGWLCSLAKPARPGWFLVIGIALLMNSYDLDTLPWLRAGWRLKHVVCGIPPNHLTMSGLPSVLGLRSNSFLLLRVVGGNWKTRENKDERSLDRHEAVKQSEEAYSQWLEAACKGGMRGNGDNLLIDWHELQHAAVAQASTLQPITGSMVEKAIKKMPHKAIGADGWSVQMLQKLAPVQLERLAAFFNTWERQGCFPAQLSLVLVALINKSEDEERPIGLTPVPYRLWAKLRWPVFKAWLDKYAATQDWDRAEKGLSSLDVALRRKMSHEILYRKKRHGVTVLLDLKAFYENVSHHSFVAQALALEVPPLILNAAISLYSAPRWISAEKCISGPIKPTKGLVAGCPFAPGLSKIPFDSILRPAWNSGLAKTIDLYVDDTSFDTEAASPELAARRAAQLYKAVVGGLEQAGLPISTGKTAFVCSSKKVEAALKGYLPDSEQIKDAAKDLGIDCTAGRRMHWLRASFAHELGRMSLGSVDLTIDHAAPKRPDPAYTIISQHFKAIHRLLCFIPDRQKQHFDDILPEMWMEYQQTEYPWKRAAGPVGALLCYLVDLGWTPVSASAWKCPEVEPFKVQEGAVVCTMAAYSESTPVFRARCAACGLDEAETESLVAAGLTTLAKVAFCSAYTPGAGDDGSLILALSTALGKEPTLGQKASFRRLFHESFSVTTHEMKGLVSQTEESAPRKLSVPERAERHSAIVKRLPGLDIRNRTEPSDSLLDLCVSMYENNKLLYVEWDRLTSKEQEQTLSAKREKVLSVDAAGMLRTEKSSPAIADTSTELLLLLAMTRRAVAFEMANLLDYNLHARWSERLQSARLDPVLAGHLQPTFQQLQAADRRLFMLLADRTRTGIQLNATGKRPLDLIFVECTQASEVLHLLQPLPKAQSGPSPPNESAERGGPYPRGRGRGRSQKGGRKGAGKGVRMPFGLQGCRSCTNNNEPICFDCNLKKCRETVTRGRCRKGLHICAVSRCGRTHPALDCPNKPAAMGAALMHAYPAPVHPAEILAFSMLQERALVRSKIVEMVDLLPFEPSPRAETGRAFAAGAYGQGALVGFRKNTLVFPFCVFALTAWLRLLCPDSIFSAIVLLDADDAPFHKDVRNHPVPNTVAPLTVFQGGLLWVEGCGSESLPCAGHTVQGGPLSWEHGAVTFDAYRLWHKVLPWTGRRLVLVGFTPASCHRLLPDDRAKLVALGFPLPPLPQTADAPEPARRSRSPAPTSAVVAGSGSRTRSPPPGLPGPLVSPTPVGTPPLFIELCAGTALLSQQAAEAGFRTLAVDHHGNRFKPHVHVLQLDLRSPSSWEFLRGVLSSQAVAHVHIAVPCGTCSRARDLSPGPPPLRDLHHVWGLPGLSPTDHARVQSANAIYEGAAAFFEFVLASFPQIGVSVENPLHSWLWMLPPFASLMQRCTFVAFDLCRHGSNRRKATGLLTNVPGLGVLSGPCPGCAEHQPWQVQNGEFATAREAAYPLLFCQRFVAAVAASASASGLGPDPDALSAHASARAANHVQPRGRRFPPLIPEYSYTVTVFSEMPPPLNAKRCLTDPWLGVPAGSRFLRQSLERGGVALPDFPGPSYVTFGVYREPLQYVHHALSLQHPFDLARAVPDDLLRVLFKTLTGGPVAVLRSRLLKLRQWRAWAKELESENAKLFASMHKDVAAVLRGKRLALLEKIGRSLGWPDEAIYQDLADGFRITGYLPATGVFEPDVRPAELDEQEFWTRAPALQNSLVEKIRKQAIADFEQPLWELTLDEADPNSKAWLHGPLSLEEVRQRFGDKWCPCRRFAVWQKKWRPIDDLSENNVNSTFGAFEKVALRALDEIVWVCSTIFRYASSRGDVSLTLSDGTCLNGKVHAMWEQGDNIRPLTKTYDLRSAYKQLPLHPEEQRKAVIMLREPGTREPRAFVCRTLPFGSAASVLQFNRVSLLLRRILLEVDVLASCYYDDYPCTAPKCLAEATDGCAHAVFTLLGFETSVDKECSFSTQTELLGVTLDTSDQGYQAVRVANKPDRASAIAESLEMVMHQGRVRVAELPALFGRLQFAESQLLGRSGRLALADLRKLEAANAVSVPLMPHHLEAFALLLRRMRSGPPRSISTAGDLSPVLVFTDGACEPKGDKFECSVGGLLIVPGSRPTMKVFGCRVPDSVVQVWAEGRKHIIGQTELYAVVLARVLWSNDLSNRRVVYFIDHSGVQGACMTGTSSDSSWRQLLMAFEVADEARPCMSWFHRVPRDTALFPHWHNPRKDGVKRGKKVGMHHLLCSLAVETDRWRHTRIAQQDSLSPLLTGIDWHPLKKLRCRLPPQHKTSLMAVWQGAIRADPCATCLTCGRAATLNHVLWECSWWLTNLPEPPAFERFRKEWPISSLWSRGMTPATSYPDDGQWVRTTGAWNDSQLISGEGVYFATDGSPGRSKDVRFHRYTWAAIAFRLDDAEPAVIATAVGTLQTPLSVFRAEAAAVKFVAEHTQGDVDLTMDCKGIIPRIQGKPSIQSADLFEPIREHSHRIRPTWIASHLSVPKFIERFGANQLWRRRANELVDRLVGEAAEQRRDPLYESSIKKLDAVITQVNTLLAKRSAALLSYDKDQGPQVQWPDKAKEVTDTGVRSVKSFFQPTASQDEQAPEPGPQHVQPPEPLVDNQDSCSEESEEEPMVPDPIVHPDPPPAPPAAPLLPAPLNFDGMDQEAGAAFAIAERARNTKPGLVAFKSDLGYAGVFQALPKDLIHVRFNDTGDSTAAYIHNGRTRYGYDVGGGYVLKVGTKQAFGDEVAISALLPKVAATIIGAGSTTLQVLLSGRPWEFRSHLVAWSMVEKVELLTDFGSRNQIHPQWSLYAFALLLQLSRHFALRDVSKTNLGIKPGLSAATPMLCFFDLADWHFEGLNAGGWFPKYSLRSFIETLRCVCDVTPLEPYLRRQAVVPCLNDIIAVLPAALKANLEIQMVLMNGRLSDWAHLAGRGVVRASGVARPTAASCAWCKIHLVAQVLLLKSAVVIMPRSRSYTVCQFCNDSWIYNHKIKHRPFCRCGQPWPLQESQYTQDSDLGSYQWSQKRAVFAKPTKPAKTQPSKGFKGVQVLGEHWGSLPEAVQQVLKKNGLAPPEPAEDEDPLLKLLMQHKEALPAEIKLELDKRDPEPFEVALATQDAFKTAVGKLRELGHRKLLLQQRIDNAKTAFTALLSQMQNLQAEIKDAEQKVEKVGGDYHEKVLKTEDGTDPMDVEAVLGQLGVQLTQEQQATWKAIQASPLKTSGPKYFSRAVFDDADHVVSSLDTLEASPSPKPRKSTVSNQRTSQANKKQVQEWKALLHILEAAPVMDMPAKEADLLQWIEDFGGHYESGSLEEWTLNRICQLLEQSKDDTLGMIEAVDAVLAGFCKKGSDSKLLLIGQANITTYRSEIRTWLVDRDESFWLLQETHVTESDTRALVNKFQSVGKQAWAGPAAPTQGGSSGGLLTLAPSHRNAATGPAFLLDGKGRLAALLSQTSTPWLVLGDWNCPPDELLRHGYPTMVKGRLAVPTSPTINTGGTLDYALASANLAPAITLTPCWDVPFKPHAAVTVELRLEVVDLPLRQLKGFSLEPTASCPDELLLPEAQARGLWDTSQPLDHEWASFSAGVEEQLFSAAAGRGWKLEDTLEAGLLAVLPPLDFKSTWK</sequence>
<feature type="region of interest" description="Disordered" evidence="2">
    <location>
        <begin position="3806"/>
        <end position="3831"/>
    </location>
</feature>
<dbReference type="Pfam" id="PF03372">
    <property type="entry name" value="Exo_endo_phos"/>
    <property type="match status" value="1"/>
</dbReference>
<organism evidence="5 6">
    <name type="scientific">Symbiodinium natans</name>
    <dbReference type="NCBI Taxonomy" id="878477"/>
    <lineage>
        <taxon>Eukaryota</taxon>
        <taxon>Sar</taxon>
        <taxon>Alveolata</taxon>
        <taxon>Dinophyceae</taxon>
        <taxon>Suessiales</taxon>
        <taxon>Symbiodiniaceae</taxon>
        <taxon>Symbiodinium</taxon>
    </lineage>
</organism>
<feature type="coiled-coil region" evidence="1">
    <location>
        <begin position="171"/>
        <end position="205"/>
    </location>
</feature>
<dbReference type="SUPFAM" id="SSF56672">
    <property type="entry name" value="DNA/RNA polymerases"/>
    <property type="match status" value="1"/>
</dbReference>
<keyword evidence="1" id="KW-0175">Coiled coil</keyword>
<evidence type="ECO:0000256" key="1">
    <source>
        <dbReference type="SAM" id="Coils"/>
    </source>
</evidence>
<dbReference type="PANTHER" id="PTHR19446">
    <property type="entry name" value="REVERSE TRANSCRIPTASES"/>
    <property type="match status" value="1"/>
</dbReference>
<name>A0A812Q5A0_9DINO</name>
<evidence type="ECO:0000313" key="5">
    <source>
        <dbReference type="EMBL" id="CAE7368418.1"/>
    </source>
</evidence>
<feature type="domain" description="Endonuclease/exonuclease/phosphatase" evidence="4">
    <location>
        <begin position="3931"/>
        <end position="4072"/>
    </location>
</feature>
<feature type="region of interest" description="Disordered" evidence="2">
    <location>
        <begin position="1441"/>
        <end position="1481"/>
    </location>
</feature>
<dbReference type="Pfam" id="PF00078">
    <property type="entry name" value="RVT_1"/>
    <property type="match status" value="1"/>
</dbReference>
<proteinExistence type="predicted"/>
<comment type="caution">
    <text evidence="5">The sequence shown here is derived from an EMBL/GenBank/DDBJ whole genome shotgun (WGS) entry which is preliminary data.</text>
</comment>
<feature type="compositionally biased region" description="Pro residues" evidence="2">
    <location>
        <begin position="3167"/>
        <end position="3178"/>
    </location>
</feature>
<feature type="compositionally biased region" description="Pro residues" evidence="2">
    <location>
        <begin position="1789"/>
        <end position="1801"/>
    </location>
</feature>
<feature type="compositionally biased region" description="Acidic residues" evidence="2">
    <location>
        <begin position="3186"/>
        <end position="3195"/>
    </location>
</feature>
<feature type="domain" description="Reverse transcriptase" evidence="3">
    <location>
        <begin position="770"/>
        <end position="989"/>
    </location>
</feature>
<dbReference type="SUPFAM" id="SSF56219">
    <property type="entry name" value="DNase I-like"/>
    <property type="match status" value="1"/>
</dbReference>
<dbReference type="EMBL" id="CAJNDS010002198">
    <property type="protein sequence ID" value="CAE7368418.1"/>
    <property type="molecule type" value="Genomic_DNA"/>
</dbReference>
<protein>
    <submittedName>
        <fullName evidence="5">SLC24A2 protein</fullName>
    </submittedName>
</protein>
<feature type="region of interest" description="Disordered" evidence="2">
    <location>
        <begin position="3158"/>
        <end position="3211"/>
    </location>
</feature>
<feature type="region of interest" description="Disordered" evidence="2">
    <location>
        <begin position="1758"/>
        <end position="1801"/>
    </location>
</feature>
<dbReference type="InterPro" id="IPR043502">
    <property type="entry name" value="DNA/RNA_pol_sf"/>
</dbReference>
<dbReference type="GO" id="GO:0003824">
    <property type="term" value="F:catalytic activity"/>
    <property type="evidence" value="ECO:0007669"/>
    <property type="project" value="InterPro"/>
</dbReference>
<gene>
    <name evidence="5" type="primary">SLC24A2</name>
    <name evidence="5" type="ORF">SNAT2548_LOCUS20051</name>
</gene>
<dbReference type="OrthoDB" id="125159at2759"/>
<dbReference type="Gene3D" id="3.60.10.10">
    <property type="entry name" value="Endonuclease/exonuclease/phosphatase"/>
    <property type="match status" value="1"/>
</dbReference>
<feature type="compositionally biased region" description="Polar residues" evidence="2">
    <location>
        <begin position="3819"/>
        <end position="3831"/>
    </location>
</feature>
<evidence type="ECO:0000259" key="4">
    <source>
        <dbReference type="Pfam" id="PF03372"/>
    </source>
</evidence>
<feature type="compositionally biased region" description="Basic residues" evidence="2">
    <location>
        <begin position="1464"/>
        <end position="1478"/>
    </location>
</feature>
<dbReference type="InterPro" id="IPR036691">
    <property type="entry name" value="Endo/exonu/phosph_ase_sf"/>
</dbReference>
<keyword evidence="6" id="KW-1185">Reference proteome</keyword>
<evidence type="ECO:0000259" key="3">
    <source>
        <dbReference type="Pfam" id="PF00078"/>
    </source>
</evidence>
<feature type="compositionally biased region" description="Pro residues" evidence="2">
    <location>
        <begin position="3196"/>
        <end position="3211"/>
    </location>
</feature>
<accession>A0A812Q5A0</accession>
<dbReference type="Proteomes" id="UP000604046">
    <property type="component" value="Unassembled WGS sequence"/>
</dbReference>
<reference evidence="5" key="1">
    <citation type="submission" date="2021-02" db="EMBL/GenBank/DDBJ databases">
        <authorList>
            <person name="Dougan E. K."/>
            <person name="Rhodes N."/>
            <person name="Thang M."/>
            <person name="Chan C."/>
        </authorList>
    </citation>
    <scope>NUCLEOTIDE SEQUENCE</scope>
</reference>